<feature type="chain" id="PRO_5006134996" evidence="1">
    <location>
        <begin position="19"/>
        <end position="510"/>
    </location>
</feature>
<proteinExistence type="predicted"/>
<feature type="signal peptide" evidence="1">
    <location>
        <begin position="1"/>
        <end position="18"/>
    </location>
</feature>
<sequence>MKFRTGLSLFVAVQAAVASPCKPACQPDDCLSGVLGSESGLNDCRANLLATTTVPGAQTTTTTTTAPQVTITVAAPVKRDAAFNIPSYASACSNDAQYASACSCAGVTAVTTEASASTTETATEPTTTTTTTAAFPTYTIQVVAKYAAAQSSDNIYAGAVNAPIMFYTMTLQPSQDAAVQFELNGKDWSLKALTGPPAGLTTYESFATYNTANMDSGVGLIPGSYLQSRNQPKGIFRLDASNNLNTVSGISKAVGPTPYGSCSSDDELIRLLSSEGNLLEAVPFCSAFIGLAASTAEATVTPTVFATITETDHITVVTTQVDTVTITPISIAPAKRDGTLPYPAWLPGSFLESRVSSACSCLSIPVSVVSNTVTAEAITQTTAVTVTQTDVATLLATETAVASAAPRPLGIQAFRKDNGQPAGYLYWNNGPSVGGTTASAIHFSFKLADGATSSEAARITYADDPTTALGVELHSSYGSIIPGGFNDDEVGLPLPLWGPRPPRILKSDLD</sequence>
<gene>
    <name evidence="2" type="ORF">AK830_g10280</name>
</gene>
<reference evidence="2 3" key="1">
    <citation type="submission" date="2015-09" db="EMBL/GenBank/DDBJ databases">
        <title>Draft genome of a European isolate of the apple canker pathogen Neonectria ditissima.</title>
        <authorList>
            <person name="Gomez-Cortecero A."/>
            <person name="Harrison R.J."/>
            <person name="Armitage A.D."/>
        </authorList>
    </citation>
    <scope>NUCLEOTIDE SEQUENCE [LARGE SCALE GENOMIC DNA]</scope>
    <source>
        <strain evidence="2 3">R09/05</strain>
    </source>
</reference>
<evidence type="ECO:0000313" key="2">
    <source>
        <dbReference type="EMBL" id="KPM36265.1"/>
    </source>
</evidence>
<comment type="caution">
    <text evidence="2">The sequence shown here is derived from an EMBL/GenBank/DDBJ whole genome shotgun (WGS) entry which is preliminary data.</text>
</comment>
<organism evidence="2 3">
    <name type="scientific">Neonectria ditissima</name>
    <dbReference type="NCBI Taxonomy" id="78410"/>
    <lineage>
        <taxon>Eukaryota</taxon>
        <taxon>Fungi</taxon>
        <taxon>Dikarya</taxon>
        <taxon>Ascomycota</taxon>
        <taxon>Pezizomycotina</taxon>
        <taxon>Sordariomycetes</taxon>
        <taxon>Hypocreomycetidae</taxon>
        <taxon>Hypocreales</taxon>
        <taxon>Nectriaceae</taxon>
        <taxon>Neonectria</taxon>
    </lineage>
</organism>
<dbReference type="Proteomes" id="UP000050424">
    <property type="component" value="Unassembled WGS sequence"/>
</dbReference>
<dbReference type="STRING" id="78410.A0A0P7AQA8"/>
<dbReference type="EMBL" id="LKCW01000210">
    <property type="protein sequence ID" value="KPM36265.1"/>
    <property type="molecule type" value="Genomic_DNA"/>
</dbReference>
<keyword evidence="3" id="KW-1185">Reference proteome</keyword>
<accession>A0A0P7AQA8</accession>
<protein>
    <submittedName>
        <fullName evidence="2">Uncharacterized protein</fullName>
    </submittedName>
</protein>
<evidence type="ECO:0000313" key="3">
    <source>
        <dbReference type="Proteomes" id="UP000050424"/>
    </source>
</evidence>
<dbReference type="OrthoDB" id="5596743at2759"/>
<name>A0A0P7AQA8_9HYPO</name>
<evidence type="ECO:0000256" key="1">
    <source>
        <dbReference type="SAM" id="SignalP"/>
    </source>
</evidence>
<dbReference type="AlphaFoldDB" id="A0A0P7AQA8"/>
<keyword evidence="1" id="KW-0732">Signal</keyword>